<feature type="region of interest" description="Disordered" evidence="3">
    <location>
        <begin position="172"/>
        <end position="200"/>
    </location>
</feature>
<dbReference type="EMBL" id="AYRZ02000012">
    <property type="protein sequence ID" value="PHT65883.1"/>
    <property type="molecule type" value="Genomic_DNA"/>
</dbReference>
<dbReference type="AlphaFoldDB" id="A0A2G2Y7Z8"/>
<evidence type="ECO:0000313" key="6">
    <source>
        <dbReference type="Proteomes" id="UP000222542"/>
    </source>
</evidence>
<dbReference type="InterPro" id="IPR001245">
    <property type="entry name" value="Ser-Thr/Tyr_kinase_cat_dom"/>
</dbReference>
<comment type="caution">
    <text evidence="5">The sequence shown here is derived from an EMBL/GenBank/DDBJ whole genome shotgun (WGS) entry which is preliminary data.</text>
</comment>
<sequence>MHFQWNSGRSLDGDRAKDGFLPWPLQMNIIVETASGLAYLYAYDIIQRDVNTRNILLNNNYHVKVTDFRLSRLSSNDAIHVSTAPQGTSGYVDLQYHECYQLTDKTDFIFLGLSSLNLIPYKRCGKAGDKASSLSSALGSESQRSIVSLKQNMEVEDSFVTTSMICRQAGDKASSSSSALGSESQKCRGADEIRDKPSYS</sequence>
<dbReference type="Proteomes" id="UP000222542">
    <property type="component" value="Unassembled WGS sequence"/>
</dbReference>
<feature type="domain" description="Protein kinase" evidence="4">
    <location>
        <begin position="1"/>
        <end position="200"/>
    </location>
</feature>
<dbReference type="Pfam" id="PF07714">
    <property type="entry name" value="PK_Tyr_Ser-Thr"/>
    <property type="match status" value="1"/>
</dbReference>
<feature type="compositionally biased region" description="Basic and acidic residues" evidence="3">
    <location>
        <begin position="185"/>
        <end position="200"/>
    </location>
</feature>
<evidence type="ECO:0000256" key="2">
    <source>
        <dbReference type="ARBA" id="ARBA00022840"/>
    </source>
</evidence>
<evidence type="ECO:0000256" key="1">
    <source>
        <dbReference type="ARBA" id="ARBA00022741"/>
    </source>
</evidence>
<keyword evidence="2" id="KW-0067">ATP-binding</keyword>
<dbReference type="Gramene" id="PHT65883">
    <property type="protein sequence ID" value="PHT65883"/>
    <property type="gene ID" value="T459_30308"/>
</dbReference>
<dbReference type="SUPFAM" id="SSF56112">
    <property type="entry name" value="Protein kinase-like (PK-like)"/>
    <property type="match status" value="1"/>
</dbReference>
<keyword evidence="1" id="KW-0547">Nucleotide-binding</keyword>
<evidence type="ECO:0000256" key="3">
    <source>
        <dbReference type="SAM" id="MobiDB-lite"/>
    </source>
</evidence>
<dbReference type="GO" id="GO:0004672">
    <property type="term" value="F:protein kinase activity"/>
    <property type="evidence" value="ECO:0007669"/>
    <property type="project" value="InterPro"/>
</dbReference>
<reference evidence="5 6" key="2">
    <citation type="journal article" date="2017" name="Genome Biol.">
        <title>New reference genome sequences of hot pepper reveal the massive evolution of plant disease-resistance genes by retroduplication.</title>
        <authorList>
            <person name="Kim S."/>
            <person name="Park J."/>
            <person name="Yeom S.I."/>
            <person name="Kim Y.M."/>
            <person name="Seo E."/>
            <person name="Kim K.T."/>
            <person name="Kim M.S."/>
            <person name="Lee J.M."/>
            <person name="Cheong K."/>
            <person name="Shin H.S."/>
            <person name="Kim S.B."/>
            <person name="Han K."/>
            <person name="Lee J."/>
            <person name="Park M."/>
            <person name="Lee H.A."/>
            <person name="Lee H.Y."/>
            <person name="Lee Y."/>
            <person name="Oh S."/>
            <person name="Lee J.H."/>
            <person name="Choi E."/>
            <person name="Choi E."/>
            <person name="Lee S.E."/>
            <person name="Jeon J."/>
            <person name="Kim H."/>
            <person name="Choi G."/>
            <person name="Song H."/>
            <person name="Lee J."/>
            <person name="Lee S.C."/>
            <person name="Kwon J.K."/>
            <person name="Lee H.Y."/>
            <person name="Koo N."/>
            <person name="Hong Y."/>
            <person name="Kim R.W."/>
            <person name="Kang W.H."/>
            <person name="Huh J.H."/>
            <person name="Kang B.C."/>
            <person name="Yang T.J."/>
            <person name="Lee Y.H."/>
            <person name="Bennetzen J.L."/>
            <person name="Choi D."/>
        </authorList>
    </citation>
    <scope>NUCLEOTIDE SEQUENCE [LARGE SCALE GENOMIC DNA]</scope>
    <source>
        <strain evidence="6">cv. CM334</strain>
    </source>
</reference>
<dbReference type="PANTHER" id="PTHR46008">
    <property type="entry name" value="LEAF RUST 10 DISEASE-RESISTANCE LOCUS RECEPTOR-LIKE PROTEIN KINASE-LIKE 1.4"/>
    <property type="match status" value="1"/>
</dbReference>
<feature type="compositionally biased region" description="Low complexity" evidence="3">
    <location>
        <begin position="174"/>
        <end position="184"/>
    </location>
</feature>
<organism evidence="5 6">
    <name type="scientific">Capsicum annuum</name>
    <name type="common">Capsicum pepper</name>
    <dbReference type="NCBI Taxonomy" id="4072"/>
    <lineage>
        <taxon>Eukaryota</taxon>
        <taxon>Viridiplantae</taxon>
        <taxon>Streptophyta</taxon>
        <taxon>Embryophyta</taxon>
        <taxon>Tracheophyta</taxon>
        <taxon>Spermatophyta</taxon>
        <taxon>Magnoliopsida</taxon>
        <taxon>eudicotyledons</taxon>
        <taxon>Gunneridae</taxon>
        <taxon>Pentapetalae</taxon>
        <taxon>asterids</taxon>
        <taxon>lamiids</taxon>
        <taxon>Solanales</taxon>
        <taxon>Solanaceae</taxon>
        <taxon>Solanoideae</taxon>
        <taxon>Capsiceae</taxon>
        <taxon>Capsicum</taxon>
    </lineage>
</organism>
<accession>A0A2G2Y7Z8</accession>
<dbReference type="InterPro" id="IPR000719">
    <property type="entry name" value="Prot_kinase_dom"/>
</dbReference>
<dbReference type="GO" id="GO:0005524">
    <property type="term" value="F:ATP binding"/>
    <property type="evidence" value="ECO:0007669"/>
    <property type="project" value="UniProtKB-KW"/>
</dbReference>
<gene>
    <name evidence="5" type="ORF">T459_30308</name>
</gene>
<dbReference type="Gene3D" id="1.10.510.10">
    <property type="entry name" value="Transferase(Phosphotransferase) domain 1"/>
    <property type="match status" value="1"/>
</dbReference>
<keyword evidence="6" id="KW-1185">Reference proteome</keyword>
<protein>
    <recommendedName>
        <fullName evidence="4">Protein kinase domain-containing protein</fullName>
    </recommendedName>
</protein>
<proteinExistence type="predicted"/>
<name>A0A2G2Y7Z8_CAPAN</name>
<dbReference type="PANTHER" id="PTHR46008:SF2">
    <property type="entry name" value="LEAF RUST 10 DISEASE-RESISTANCE LOCUS RECEPTOR-LIKE PROTEIN KINASE-LIKE 1.4"/>
    <property type="match status" value="1"/>
</dbReference>
<reference evidence="5 6" key="1">
    <citation type="journal article" date="2014" name="Nat. Genet.">
        <title>Genome sequence of the hot pepper provides insights into the evolution of pungency in Capsicum species.</title>
        <authorList>
            <person name="Kim S."/>
            <person name="Park M."/>
            <person name="Yeom S.I."/>
            <person name="Kim Y.M."/>
            <person name="Lee J.M."/>
            <person name="Lee H.A."/>
            <person name="Seo E."/>
            <person name="Choi J."/>
            <person name="Cheong K."/>
            <person name="Kim K.T."/>
            <person name="Jung K."/>
            <person name="Lee G.W."/>
            <person name="Oh S.K."/>
            <person name="Bae C."/>
            <person name="Kim S.B."/>
            <person name="Lee H.Y."/>
            <person name="Kim S.Y."/>
            <person name="Kim M.S."/>
            <person name="Kang B.C."/>
            <person name="Jo Y.D."/>
            <person name="Yang H.B."/>
            <person name="Jeong H.J."/>
            <person name="Kang W.H."/>
            <person name="Kwon J.K."/>
            <person name="Shin C."/>
            <person name="Lim J.Y."/>
            <person name="Park J.H."/>
            <person name="Huh J.H."/>
            <person name="Kim J.S."/>
            <person name="Kim B.D."/>
            <person name="Cohen O."/>
            <person name="Paran I."/>
            <person name="Suh M.C."/>
            <person name="Lee S.B."/>
            <person name="Kim Y.K."/>
            <person name="Shin Y."/>
            <person name="Noh S.J."/>
            <person name="Park J."/>
            <person name="Seo Y.S."/>
            <person name="Kwon S.Y."/>
            <person name="Kim H.A."/>
            <person name="Park J.M."/>
            <person name="Kim H.J."/>
            <person name="Choi S.B."/>
            <person name="Bosland P.W."/>
            <person name="Reeves G."/>
            <person name="Jo S.H."/>
            <person name="Lee B.W."/>
            <person name="Cho H.T."/>
            <person name="Choi H.S."/>
            <person name="Lee M.S."/>
            <person name="Yu Y."/>
            <person name="Do Choi Y."/>
            <person name="Park B.S."/>
            <person name="van Deynze A."/>
            <person name="Ashrafi H."/>
            <person name="Hill T."/>
            <person name="Kim W.T."/>
            <person name="Pai H.S."/>
            <person name="Ahn H.K."/>
            <person name="Yeam I."/>
            <person name="Giovannoni J.J."/>
            <person name="Rose J.K."/>
            <person name="Sorensen I."/>
            <person name="Lee S.J."/>
            <person name="Kim R.W."/>
            <person name="Choi I.Y."/>
            <person name="Choi B.S."/>
            <person name="Lim J.S."/>
            <person name="Lee Y.H."/>
            <person name="Choi D."/>
        </authorList>
    </citation>
    <scope>NUCLEOTIDE SEQUENCE [LARGE SCALE GENOMIC DNA]</scope>
    <source>
        <strain evidence="6">cv. CM334</strain>
    </source>
</reference>
<evidence type="ECO:0000313" key="5">
    <source>
        <dbReference type="EMBL" id="PHT65883.1"/>
    </source>
</evidence>
<evidence type="ECO:0000259" key="4">
    <source>
        <dbReference type="PROSITE" id="PS50011"/>
    </source>
</evidence>
<dbReference type="PROSITE" id="PS50011">
    <property type="entry name" value="PROTEIN_KINASE_DOM"/>
    <property type="match status" value="1"/>
</dbReference>
<dbReference type="InterPro" id="IPR011009">
    <property type="entry name" value="Kinase-like_dom_sf"/>
</dbReference>